<feature type="transmembrane region" description="Helical" evidence="1">
    <location>
        <begin position="167"/>
        <end position="185"/>
    </location>
</feature>
<dbReference type="EMBL" id="QGLP01000004">
    <property type="protein sequence ID" value="PXZ05788.1"/>
    <property type="molecule type" value="Genomic_DNA"/>
</dbReference>
<protein>
    <submittedName>
        <fullName evidence="2">Uncharacterized protein</fullName>
    </submittedName>
</protein>
<accession>A0A2V4EML9</accession>
<sequence>MSNDYQVLKGTVSQLVVTNDEKEMRSDHIGLINLIGIIILGFFEVIVSTASILGSLTSGSVKIAGQGFCCYIGSKWVEGKLVGVGFKDGDYIEVIVKPQKNNSYKAYAVRLPQQQALFFPRSVGATTLHLLKYCAVFSAGICVFSLVVLFFVSFISGNLLNDAVDNIVISFSFSILILFIFFFMFGGHYSFLSNKIYAIWGYPKPWLFNSVKENLQFKKMNRNGDPILFDDPQTPDFKKLTKYNPYADYYCRTPILPDWVTVLDERGKQPKDDVITRNETTRNET</sequence>
<dbReference type="AlphaFoldDB" id="A0A2V4EML9"/>
<name>A0A2V4EML9_9GAMM</name>
<organism evidence="2 3">
    <name type="scientific">Gilliamella apicola</name>
    <dbReference type="NCBI Taxonomy" id="1196095"/>
    <lineage>
        <taxon>Bacteria</taxon>
        <taxon>Pseudomonadati</taxon>
        <taxon>Pseudomonadota</taxon>
        <taxon>Gammaproteobacteria</taxon>
        <taxon>Orbales</taxon>
        <taxon>Orbaceae</taxon>
        <taxon>Gilliamella</taxon>
    </lineage>
</organism>
<reference evidence="2 3" key="1">
    <citation type="submission" date="2018-05" db="EMBL/GenBank/DDBJ databases">
        <title>Reference genomes for bee gut microbiota database.</title>
        <authorList>
            <person name="Ellegaard K.M."/>
        </authorList>
    </citation>
    <scope>NUCLEOTIDE SEQUENCE [LARGE SCALE GENOMIC DNA]</scope>
    <source>
        <strain evidence="2 3">ESL0177</strain>
    </source>
</reference>
<evidence type="ECO:0000313" key="2">
    <source>
        <dbReference type="EMBL" id="PXZ05788.1"/>
    </source>
</evidence>
<keyword evidence="1" id="KW-0812">Transmembrane</keyword>
<keyword evidence="1" id="KW-0472">Membrane</keyword>
<dbReference type="Proteomes" id="UP000247483">
    <property type="component" value="Unassembled WGS sequence"/>
</dbReference>
<feature type="transmembrane region" description="Helical" evidence="1">
    <location>
        <begin position="130"/>
        <end position="155"/>
    </location>
</feature>
<gene>
    <name evidence="2" type="ORF">DKK79_03685</name>
</gene>
<comment type="caution">
    <text evidence="2">The sequence shown here is derived from an EMBL/GenBank/DDBJ whole genome shotgun (WGS) entry which is preliminary data.</text>
</comment>
<proteinExistence type="predicted"/>
<feature type="transmembrane region" description="Helical" evidence="1">
    <location>
        <begin position="29"/>
        <end position="53"/>
    </location>
</feature>
<dbReference type="RefSeq" id="WP_110422893.1">
    <property type="nucleotide sequence ID" value="NZ_QGLP01000004.1"/>
</dbReference>
<keyword evidence="1" id="KW-1133">Transmembrane helix</keyword>
<evidence type="ECO:0000313" key="3">
    <source>
        <dbReference type="Proteomes" id="UP000247483"/>
    </source>
</evidence>
<evidence type="ECO:0000256" key="1">
    <source>
        <dbReference type="SAM" id="Phobius"/>
    </source>
</evidence>